<dbReference type="EMBL" id="WSTB01000001">
    <property type="protein sequence ID" value="MWB92970.1"/>
    <property type="molecule type" value="Genomic_DNA"/>
</dbReference>
<proteinExistence type="predicted"/>
<accession>A0A6I4NEL2</accession>
<evidence type="ECO:0000313" key="1">
    <source>
        <dbReference type="EMBL" id="MWB92970.1"/>
    </source>
</evidence>
<organism evidence="1 2">
    <name type="scientific">Flavobacterium hydrocarbonoxydans</name>
    <dbReference type="NCBI Taxonomy" id="2683249"/>
    <lineage>
        <taxon>Bacteria</taxon>
        <taxon>Pseudomonadati</taxon>
        <taxon>Bacteroidota</taxon>
        <taxon>Flavobacteriia</taxon>
        <taxon>Flavobacteriales</taxon>
        <taxon>Flavobacteriaceae</taxon>
        <taxon>Flavobacterium</taxon>
    </lineage>
</organism>
<name>A0A6I4NEL2_9FLAO</name>
<gene>
    <name evidence="1" type="ORF">GON26_01220</name>
</gene>
<reference evidence="1 2" key="1">
    <citation type="submission" date="2019-12" db="EMBL/GenBank/DDBJ databases">
        <authorList>
            <person name="Kim Y.S."/>
        </authorList>
    </citation>
    <scope>NUCLEOTIDE SEQUENCE [LARGE SCALE GENOMIC DNA]</scope>
    <source>
        <strain evidence="1 2">GA093</strain>
    </source>
</reference>
<comment type="caution">
    <text evidence="1">The sequence shown here is derived from an EMBL/GenBank/DDBJ whole genome shotgun (WGS) entry which is preliminary data.</text>
</comment>
<sequence length="94" mass="11472">MFPIVNEFLMDSLRYLQHECKVDYRNIRISMPKRFIEAMEYYNRELYNGHGSTLFPAKYHNITVLENYKNEIAVFCVYYENHENELIKILNLQQ</sequence>
<keyword evidence="2" id="KW-1185">Reference proteome</keyword>
<dbReference type="AlphaFoldDB" id="A0A6I4NEL2"/>
<protein>
    <submittedName>
        <fullName evidence="1">Uncharacterized protein</fullName>
    </submittedName>
</protein>
<dbReference type="RefSeq" id="WP_160372910.1">
    <property type="nucleotide sequence ID" value="NZ_WSTB01000001.1"/>
</dbReference>
<dbReference type="Proteomes" id="UP000471501">
    <property type="component" value="Unassembled WGS sequence"/>
</dbReference>
<evidence type="ECO:0000313" key="2">
    <source>
        <dbReference type="Proteomes" id="UP000471501"/>
    </source>
</evidence>